<feature type="region of interest" description="Disordered" evidence="1">
    <location>
        <begin position="166"/>
        <end position="244"/>
    </location>
</feature>
<keyword evidence="3" id="KW-1185">Reference proteome</keyword>
<feature type="compositionally biased region" description="Low complexity" evidence="1">
    <location>
        <begin position="199"/>
        <end position="213"/>
    </location>
</feature>
<evidence type="ECO:0000313" key="2">
    <source>
        <dbReference type="EMBL" id="CAK7271512.1"/>
    </source>
</evidence>
<feature type="compositionally biased region" description="Low complexity" evidence="1">
    <location>
        <begin position="338"/>
        <end position="349"/>
    </location>
</feature>
<sequence>MADHYHRRAVSEVEASHQSLAPGAVYGHQQVNRHLPEKRNDTSTSSKTNASLHFRSQSHESPYSYSLRGREPVTAPAPRRSRYGDLLSAETAQVYTRHMQLSQLDMQRRSSESSTSSDSTSSAVSNCTAVARDSYSWSASTTPEAMSPTSPKNSFLLHSPTDKTALRNVPFSQAPPASPSKLNSRASVSSQPAWPHACSQSTPRRLPSSSLEPLRSDKDEQVGSRLRNTRGHAKTASHQERSLDVSLVPAAPLLRTAKSVANLRQRRQQKADGTPQAKQPPRLRLSPLPPLPQDQQHRRSSSTVSPRTLTPSRSLPQLRNAAGPPPTGPLPPLPNMPNMPTTSFRTPLKPSSPLPSPDMCSQTPCSAGPLPPPSRPPPESPGFAASPMPGHQPPEQQSPWEEELRRHKKLLEQFPSQPENGRELPRLSRTHRSLGNIRARSRSLSRAMGHSLHGDAPISESQLPVHASSFSLRGLKTQRPSTAKSAKDTAAYGEHATSPQPGMPHISIFEDDSEEEGDPVRRFVRNLFTRRSRSAEVPASNQPTLEPAQQVLLSSRQAADSIKSLEVAGRGDGSDVKSSAFTSATNLEAGAATSTTAIAAAAVNGNGRERPGIDNLAKRGKTPSPTILPSDPIRQHQKGPLLSRMFVRRSH</sequence>
<dbReference type="Proteomes" id="UP001642502">
    <property type="component" value="Unassembled WGS sequence"/>
</dbReference>
<dbReference type="EMBL" id="CAWUON010000074">
    <property type="protein sequence ID" value="CAK7271512.1"/>
    <property type="molecule type" value="Genomic_DNA"/>
</dbReference>
<comment type="caution">
    <text evidence="2">The sequence shown here is derived from an EMBL/GenBank/DDBJ whole genome shotgun (WGS) entry which is preliminary data.</text>
</comment>
<gene>
    <name evidence="2" type="ORF">SEPCBS119000_004642</name>
</gene>
<feature type="compositionally biased region" description="Pro residues" evidence="1">
    <location>
        <begin position="323"/>
        <end position="337"/>
    </location>
</feature>
<feature type="region of interest" description="Disordered" evidence="1">
    <location>
        <begin position="102"/>
        <end position="125"/>
    </location>
</feature>
<feature type="compositionally biased region" description="Polar residues" evidence="1">
    <location>
        <begin position="180"/>
        <end position="192"/>
    </location>
</feature>
<feature type="region of interest" description="Disordered" evidence="1">
    <location>
        <begin position="1"/>
        <end position="85"/>
    </location>
</feature>
<feature type="region of interest" description="Disordered" evidence="1">
    <location>
        <begin position="606"/>
        <end position="637"/>
    </location>
</feature>
<feature type="compositionally biased region" description="Low complexity" evidence="1">
    <location>
        <begin position="112"/>
        <end position="125"/>
    </location>
</feature>
<accession>A0ABP0DW67</accession>
<feature type="compositionally biased region" description="Basic and acidic residues" evidence="1">
    <location>
        <begin position="1"/>
        <end position="15"/>
    </location>
</feature>
<feature type="region of interest" description="Disordered" evidence="1">
    <location>
        <begin position="263"/>
        <end position="518"/>
    </location>
</feature>
<feature type="compositionally biased region" description="Polar residues" evidence="1">
    <location>
        <begin position="42"/>
        <end position="64"/>
    </location>
</feature>
<evidence type="ECO:0000256" key="1">
    <source>
        <dbReference type="SAM" id="MobiDB-lite"/>
    </source>
</evidence>
<reference evidence="2 3" key="1">
    <citation type="submission" date="2024-01" db="EMBL/GenBank/DDBJ databases">
        <authorList>
            <person name="Allen C."/>
            <person name="Tagirdzhanova G."/>
        </authorList>
    </citation>
    <scope>NUCLEOTIDE SEQUENCE [LARGE SCALE GENOMIC DNA]</scope>
    <source>
        <strain evidence="2 3">CBS 119000</strain>
    </source>
</reference>
<evidence type="ECO:0000313" key="3">
    <source>
        <dbReference type="Proteomes" id="UP001642502"/>
    </source>
</evidence>
<organism evidence="2 3">
    <name type="scientific">Sporothrix epigloea</name>
    <dbReference type="NCBI Taxonomy" id="1892477"/>
    <lineage>
        <taxon>Eukaryota</taxon>
        <taxon>Fungi</taxon>
        <taxon>Dikarya</taxon>
        <taxon>Ascomycota</taxon>
        <taxon>Pezizomycotina</taxon>
        <taxon>Sordariomycetes</taxon>
        <taxon>Sordariomycetidae</taxon>
        <taxon>Ophiostomatales</taxon>
        <taxon>Ophiostomataceae</taxon>
        <taxon>Sporothrix</taxon>
    </lineage>
</organism>
<feature type="compositionally biased region" description="Polar residues" evidence="1">
    <location>
        <begin position="139"/>
        <end position="153"/>
    </location>
</feature>
<protein>
    <submittedName>
        <fullName evidence="2">Uncharacterized protein</fullName>
    </submittedName>
</protein>
<feature type="region of interest" description="Disordered" evidence="1">
    <location>
        <begin position="139"/>
        <end position="158"/>
    </location>
</feature>
<proteinExistence type="predicted"/>
<feature type="compositionally biased region" description="Polar residues" evidence="1">
    <location>
        <begin position="301"/>
        <end position="317"/>
    </location>
</feature>
<name>A0ABP0DW67_9PEZI</name>
<feature type="compositionally biased region" description="Pro residues" evidence="1">
    <location>
        <begin position="369"/>
        <end position="380"/>
    </location>
</feature>